<comment type="caution">
    <text evidence="3">The sequence shown here is derived from an EMBL/GenBank/DDBJ whole genome shotgun (WGS) entry which is preliminary data.</text>
</comment>
<dbReference type="Gene3D" id="3.40.50.1820">
    <property type="entry name" value="alpha/beta hydrolase"/>
    <property type="match status" value="1"/>
</dbReference>
<dbReference type="Proteomes" id="UP000053558">
    <property type="component" value="Unassembled WGS sequence"/>
</dbReference>
<evidence type="ECO:0000313" key="3">
    <source>
        <dbReference type="EMBL" id="EIW76485.1"/>
    </source>
</evidence>
<dbReference type="RefSeq" id="XP_007773344.1">
    <property type="nucleotide sequence ID" value="XM_007775154.1"/>
</dbReference>
<gene>
    <name evidence="3" type="ORF">CONPUDRAFT_64593</name>
</gene>
<accession>A0A5M3MCX9</accession>
<dbReference type="PANTHER" id="PTHR43433:SF5">
    <property type="entry name" value="AB HYDROLASE-1 DOMAIN-CONTAINING PROTEIN"/>
    <property type="match status" value="1"/>
</dbReference>
<dbReference type="GO" id="GO:0016787">
    <property type="term" value="F:hydrolase activity"/>
    <property type="evidence" value="ECO:0007669"/>
    <property type="project" value="UniProtKB-KW"/>
</dbReference>
<evidence type="ECO:0000259" key="2">
    <source>
        <dbReference type="Pfam" id="PF00561"/>
    </source>
</evidence>
<keyword evidence="3" id="KW-0378">Hydrolase</keyword>
<evidence type="ECO:0000313" key="4">
    <source>
        <dbReference type="Proteomes" id="UP000053558"/>
    </source>
</evidence>
<dbReference type="AlphaFoldDB" id="A0A5M3MCX9"/>
<dbReference type="InterPro" id="IPR029058">
    <property type="entry name" value="AB_hydrolase_fold"/>
</dbReference>
<dbReference type="PRINTS" id="PR00111">
    <property type="entry name" value="ABHYDROLASE"/>
</dbReference>
<feature type="domain" description="AB hydrolase-1" evidence="2">
    <location>
        <begin position="84"/>
        <end position="319"/>
    </location>
</feature>
<dbReference type="SUPFAM" id="SSF53474">
    <property type="entry name" value="alpha/beta-Hydrolases"/>
    <property type="match status" value="1"/>
</dbReference>
<keyword evidence="4" id="KW-1185">Reference proteome</keyword>
<sequence length="336" mass="37030">MGTSHRLVLPLIFLPPLLLLSYFFSHFPNPPTSLHVHPSLSSLSPDLHALSCYPKDIYPGGAYVSLPYGRVRYWIMGPEDGEKVVLIHGLSIPSIVWKNIAPVLVERGYRVMLYDLYGRGYTDAPKTTYDTRLYTTQLALLMQHIHWDSAHIIGLSMGGGVAAAFTAQFPQLTSGKTVLIASAGIIDSWDIPKTVKFMSSPLVQSLYSLGPFQQYMRRLAKSNASEADDGGKLSDLVRLQSAHLPYFNAAIASSLRDGPIRGLHSELRTLGERNTDVLLIHGTADKTVPYSYASRMCTLIPNAKLATIRNGGHEITLTHSSFVSDMILEFLKTSEA</sequence>
<dbReference type="InterPro" id="IPR000073">
    <property type="entry name" value="AB_hydrolase_1"/>
</dbReference>
<dbReference type="KEGG" id="cput:CONPUDRAFT_64593"/>
<dbReference type="GeneID" id="19208369"/>
<dbReference type="InterPro" id="IPR050471">
    <property type="entry name" value="AB_hydrolase"/>
</dbReference>
<dbReference type="Pfam" id="PF00561">
    <property type="entry name" value="Abhydrolase_1"/>
    <property type="match status" value="1"/>
</dbReference>
<dbReference type="EMBL" id="JH711586">
    <property type="protein sequence ID" value="EIW76485.1"/>
    <property type="molecule type" value="Genomic_DNA"/>
</dbReference>
<name>A0A5M3MCX9_CONPW</name>
<protein>
    <submittedName>
        <fullName evidence="3">Alpha beta-hydrolase</fullName>
    </submittedName>
</protein>
<feature type="chain" id="PRO_5024412209" evidence="1">
    <location>
        <begin position="20"/>
        <end position="336"/>
    </location>
</feature>
<reference evidence="4" key="1">
    <citation type="journal article" date="2012" name="Science">
        <title>The Paleozoic origin of enzymatic lignin decomposition reconstructed from 31 fungal genomes.</title>
        <authorList>
            <person name="Floudas D."/>
            <person name="Binder M."/>
            <person name="Riley R."/>
            <person name="Barry K."/>
            <person name="Blanchette R.A."/>
            <person name="Henrissat B."/>
            <person name="Martinez A.T."/>
            <person name="Otillar R."/>
            <person name="Spatafora J.W."/>
            <person name="Yadav J.S."/>
            <person name="Aerts A."/>
            <person name="Benoit I."/>
            <person name="Boyd A."/>
            <person name="Carlson A."/>
            <person name="Copeland A."/>
            <person name="Coutinho P.M."/>
            <person name="de Vries R.P."/>
            <person name="Ferreira P."/>
            <person name="Findley K."/>
            <person name="Foster B."/>
            <person name="Gaskell J."/>
            <person name="Glotzer D."/>
            <person name="Gorecki P."/>
            <person name="Heitman J."/>
            <person name="Hesse C."/>
            <person name="Hori C."/>
            <person name="Igarashi K."/>
            <person name="Jurgens J.A."/>
            <person name="Kallen N."/>
            <person name="Kersten P."/>
            <person name="Kohler A."/>
            <person name="Kuees U."/>
            <person name="Kumar T.K.A."/>
            <person name="Kuo A."/>
            <person name="LaButti K."/>
            <person name="Larrondo L.F."/>
            <person name="Lindquist E."/>
            <person name="Ling A."/>
            <person name="Lombard V."/>
            <person name="Lucas S."/>
            <person name="Lundell T."/>
            <person name="Martin R."/>
            <person name="McLaughlin D.J."/>
            <person name="Morgenstern I."/>
            <person name="Morin E."/>
            <person name="Murat C."/>
            <person name="Nagy L.G."/>
            <person name="Nolan M."/>
            <person name="Ohm R.A."/>
            <person name="Patyshakuliyeva A."/>
            <person name="Rokas A."/>
            <person name="Ruiz-Duenas F.J."/>
            <person name="Sabat G."/>
            <person name="Salamov A."/>
            <person name="Samejima M."/>
            <person name="Schmutz J."/>
            <person name="Slot J.C."/>
            <person name="St John F."/>
            <person name="Stenlid J."/>
            <person name="Sun H."/>
            <person name="Sun S."/>
            <person name="Syed K."/>
            <person name="Tsang A."/>
            <person name="Wiebenga A."/>
            <person name="Young D."/>
            <person name="Pisabarro A."/>
            <person name="Eastwood D.C."/>
            <person name="Martin F."/>
            <person name="Cullen D."/>
            <person name="Grigoriev I.V."/>
            <person name="Hibbett D.S."/>
        </authorList>
    </citation>
    <scope>NUCLEOTIDE SEQUENCE [LARGE SCALE GENOMIC DNA]</scope>
    <source>
        <strain evidence="4">RWD-64-598 SS2</strain>
    </source>
</reference>
<dbReference type="PANTHER" id="PTHR43433">
    <property type="entry name" value="HYDROLASE, ALPHA/BETA FOLD FAMILY PROTEIN"/>
    <property type="match status" value="1"/>
</dbReference>
<organism evidence="3 4">
    <name type="scientific">Coniophora puteana (strain RWD-64-598)</name>
    <name type="common">Brown rot fungus</name>
    <dbReference type="NCBI Taxonomy" id="741705"/>
    <lineage>
        <taxon>Eukaryota</taxon>
        <taxon>Fungi</taxon>
        <taxon>Dikarya</taxon>
        <taxon>Basidiomycota</taxon>
        <taxon>Agaricomycotina</taxon>
        <taxon>Agaricomycetes</taxon>
        <taxon>Agaricomycetidae</taxon>
        <taxon>Boletales</taxon>
        <taxon>Coniophorineae</taxon>
        <taxon>Coniophoraceae</taxon>
        <taxon>Coniophora</taxon>
    </lineage>
</organism>
<dbReference type="OMA" id="DWAHKLH"/>
<evidence type="ECO:0000256" key="1">
    <source>
        <dbReference type="SAM" id="SignalP"/>
    </source>
</evidence>
<keyword evidence="1" id="KW-0732">Signal</keyword>
<proteinExistence type="predicted"/>
<feature type="signal peptide" evidence="1">
    <location>
        <begin position="1"/>
        <end position="19"/>
    </location>
</feature>
<dbReference type="OrthoDB" id="408373at2759"/>